<dbReference type="PANTHER" id="PTHR30061:SF50">
    <property type="entry name" value="MALTOSE_MALTODEXTRIN-BINDING PERIPLASMIC PROTEIN"/>
    <property type="match status" value="1"/>
</dbReference>
<evidence type="ECO:0000256" key="4">
    <source>
        <dbReference type="SAM" id="SignalP"/>
    </source>
</evidence>
<dbReference type="Pfam" id="PF13416">
    <property type="entry name" value="SBP_bac_8"/>
    <property type="match status" value="1"/>
</dbReference>
<dbReference type="RefSeq" id="WP_265280872.1">
    <property type="nucleotide sequence ID" value="NZ_QZCW01000001.1"/>
</dbReference>
<evidence type="ECO:0000256" key="2">
    <source>
        <dbReference type="ARBA" id="ARBA00022448"/>
    </source>
</evidence>
<comment type="similarity">
    <text evidence="1">Belongs to the bacterial solute-binding protein 1 family.</text>
</comment>
<gene>
    <name evidence="5" type="ORF">D5039_01935</name>
</gene>
<reference evidence="6" key="1">
    <citation type="submission" date="2023-07" db="EMBL/GenBank/DDBJ databases">
        <title>Verminephrobacter genomes.</title>
        <authorList>
            <person name="Lund M.B."/>
        </authorList>
    </citation>
    <scope>NUCLEOTIDE SEQUENCE [LARGE SCALE GENOMIC DNA]</scope>
    <source>
        <strain evidence="6">AtM5-05</strain>
    </source>
</reference>
<comment type="caution">
    <text evidence="5">The sequence shown here is derived from an EMBL/GenBank/DDBJ whole genome shotgun (WGS) entry which is preliminary data.</text>
</comment>
<evidence type="ECO:0000256" key="3">
    <source>
        <dbReference type="ARBA" id="ARBA00022729"/>
    </source>
</evidence>
<accession>A0ABT3KNS6</accession>
<evidence type="ECO:0000256" key="1">
    <source>
        <dbReference type="ARBA" id="ARBA00008520"/>
    </source>
</evidence>
<dbReference type="InterPro" id="IPR006059">
    <property type="entry name" value="SBP"/>
</dbReference>
<keyword evidence="2" id="KW-0813">Transport</keyword>
<dbReference type="PROSITE" id="PS51257">
    <property type="entry name" value="PROKAR_LIPOPROTEIN"/>
    <property type="match status" value="1"/>
</dbReference>
<feature type="chain" id="PRO_5046035688" evidence="4">
    <location>
        <begin position="27"/>
        <end position="414"/>
    </location>
</feature>
<proteinExistence type="inferred from homology"/>
<dbReference type="SUPFAM" id="SSF53850">
    <property type="entry name" value="Periplasmic binding protein-like II"/>
    <property type="match status" value="1"/>
</dbReference>
<keyword evidence="6" id="KW-1185">Reference proteome</keyword>
<dbReference type="EMBL" id="QZCW01000001">
    <property type="protein sequence ID" value="MCW5319977.1"/>
    <property type="molecule type" value="Genomic_DNA"/>
</dbReference>
<sequence length="414" mass="43340">MLKTKAKISATALVFAVAIMACSRDANENGAGNPGGTGKAAAGSVLSILDYYNNEPEKGYIQAALDNCAAELGVSLDREAVPGGSLIQKVLQKASAKTLPDVLMLDNPEVQQIAESGALAPLSDFNVPTTGYAEGILSAGTYDGKVYGLAPTVNTLALFYNKKILSTAGIAPPTTWAELRDSARKLTTADTYGLAFAAPATYEGSWQFLPFMWSNGGDESDLSSPKVSEALQLLIDLVSSGSASRSVVNWSQGDVNDQFIAGKAAMMVNGPWNMPKLNQSTGLDYGIVQIPVNTAGQTPIAPLGGEIWTVPRTGNKAKMELAARFVACINSDKNQLALAEQRLTVPTKTALVPQFVAKVPAMKVFAEQIASARSRTGKLGAKWPDSATVIYSAVQLGLTGKASSADAFKQAAAK</sequence>
<dbReference type="PANTHER" id="PTHR30061">
    <property type="entry name" value="MALTOSE-BINDING PERIPLASMIC PROTEIN"/>
    <property type="match status" value="1"/>
</dbReference>
<organism evidence="5 6">
    <name type="scientific">Verminephrobacter aporrectodeae subsp. tuberculatae</name>
    <dbReference type="NCBI Taxonomy" id="1110392"/>
    <lineage>
        <taxon>Bacteria</taxon>
        <taxon>Pseudomonadati</taxon>
        <taxon>Pseudomonadota</taxon>
        <taxon>Betaproteobacteria</taxon>
        <taxon>Burkholderiales</taxon>
        <taxon>Comamonadaceae</taxon>
        <taxon>Verminephrobacter</taxon>
    </lineage>
</organism>
<name>A0ABT3KNS6_9BURK</name>
<evidence type="ECO:0000313" key="6">
    <source>
        <dbReference type="Proteomes" id="UP001208935"/>
    </source>
</evidence>
<evidence type="ECO:0000313" key="5">
    <source>
        <dbReference type="EMBL" id="MCW5319977.1"/>
    </source>
</evidence>
<dbReference type="Proteomes" id="UP001208935">
    <property type="component" value="Unassembled WGS sequence"/>
</dbReference>
<feature type="signal peptide" evidence="4">
    <location>
        <begin position="1"/>
        <end position="26"/>
    </location>
</feature>
<keyword evidence="3 4" id="KW-0732">Signal</keyword>
<protein>
    <submittedName>
        <fullName evidence="5">Extracellular solute-binding protein</fullName>
    </submittedName>
</protein>
<dbReference type="Gene3D" id="3.40.190.10">
    <property type="entry name" value="Periplasmic binding protein-like II"/>
    <property type="match status" value="2"/>
</dbReference>